<proteinExistence type="predicted"/>
<dbReference type="KEGG" id="taj:C1A40_13735"/>
<dbReference type="SUPFAM" id="SSF51230">
    <property type="entry name" value="Single hybrid motif"/>
    <property type="match status" value="1"/>
</dbReference>
<accession>A0A2I7SKJ7</accession>
<sequence>MGKTYKVHINDNQDFDIDYGDVTNLDLIKTSNKNYHVLQENKSFKAEVLAGDLNTKKYLIKINGSTYQVNILDDLDLLIKNMGFSNGISHQSNTIKAPMPGLILDIFVKVGQHVEENSSLLILEAMKMENNILSPRDGTIKSIQVKKGEAVEKGHLLIEFE</sequence>
<dbReference type="PANTHER" id="PTHR45266:SF3">
    <property type="entry name" value="OXALOACETATE DECARBOXYLASE ALPHA CHAIN"/>
    <property type="match status" value="1"/>
</dbReference>
<dbReference type="EMBL" id="CP025938">
    <property type="protein sequence ID" value="AUS06439.1"/>
    <property type="molecule type" value="Genomic_DNA"/>
</dbReference>
<dbReference type="Gene3D" id="2.40.50.100">
    <property type="match status" value="1"/>
</dbReference>
<reference evidence="4" key="1">
    <citation type="submission" date="2018-01" db="EMBL/GenBank/DDBJ databases">
        <title>Complete genome of Tamlana sp. UJ94.</title>
        <authorList>
            <person name="Jung J."/>
            <person name="Chung D."/>
            <person name="Bae S.S."/>
            <person name="Baek K."/>
        </authorList>
    </citation>
    <scope>NUCLEOTIDE SEQUENCE [LARGE SCALE GENOMIC DNA]</scope>
    <source>
        <strain evidence="4">UJ94</strain>
    </source>
</reference>
<evidence type="ECO:0000313" key="3">
    <source>
        <dbReference type="EMBL" id="AUS06439.1"/>
    </source>
</evidence>
<evidence type="ECO:0000259" key="2">
    <source>
        <dbReference type="PROSITE" id="PS50968"/>
    </source>
</evidence>
<keyword evidence="1" id="KW-0092">Biotin</keyword>
<dbReference type="AlphaFoldDB" id="A0A2I7SKJ7"/>
<keyword evidence="4" id="KW-1185">Reference proteome</keyword>
<dbReference type="Proteomes" id="UP000236592">
    <property type="component" value="Chromosome"/>
</dbReference>
<gene>
    <name evidence="3" type="ORF">C1A40_13735</name>
</gene>
<name>A0A2I7SKJ7_9FLAO</name>
<dbReference type="CDD" id="cd06850">
    <property type="entry name" value="biotinyl_domain"/>
    <property type="match status" value="1"/>
</dbReference>
<feature type="domain" description="Lipoyl-binding" evidence="2">
    <location>
        <begin position="83"/>
        <end position="161"/>
    </location>
</feature>
<dbReference type="InterPro" id="IPR050709">
    <property type="entry name" value="Biotin_Carboxyl_Carrier/Decarb"/>
</dbReference>
<protein>
    <submittedName>
        <fullName evidence="3">Acetyl-CoA carboxylase biotin carboxyl carrier protein subunit</fullName>
    </submittedName>
</protein>
<evidence type="ECO:0000313" key="4">
    <source>
        <dbReference type="Proteomes" id="UP000236592"/>
    </source>
</evidence>
<dbReference type="RefSeq" id="WP_102996390.1">
    <property type="nucleotide sequence ID" value="NZ_CP025938.1"/>
</dbReference>
<dbReference type="InterPro" id="IPR000089">
    <property type="entry name" value="Biotin_lipoyl"/>
</dbReference>
<dbReference type="OrthoDB" id="9812676at2"/>
<dbReference type="PANTHER" id="PTHR45266">
    <property type="entry name" value="OXALOACETATE DECARBOXYLASE ALPHA CHAIN"/>
    <property type="match status" value="1"/>
</dbReference>
<evidence type="ECO:0000256" key="1">
    <source>
        <dbReference type="ARBA" id="ARBA00023267"/>
    </source>
</evidence>
<dbReference type="FunFam" id="2.40.50.100:FF:000003">
    <property type="entry name" value="Acetyl-CoA carboxylase biotin carboxyl carrier protein"/>
    <property type="match status" value="1"/>
</dbReference>
<organism evidence="3 4">
    <name type="scientific">Pseudotamlana carrageenivorans</name>
    <dbReference type="NCBI Taxonomy" id="2069432"/>
    <lineage>
        <taxon>Bacteria</taxon>
        <taxon>Pseudomonadati</taxon>
        <taxon>Bacteroidota</taxon>
        <taxon>Flavobacteriia</taxon>
        <taxon>Flavobacteriales</taxon>
        <taxon>Flavobacteriaceae</taxon>
        <taxon>Pseudotamlana</taxon>
    </lineage>
</organism>
<dbReference type="PROSITE" id="PS50968">
    <property type="entry name" value="BIOTINYL_LIPOYL"/>
    <property type="match status" value="1"/>
</dbReference>
<dbReference type="InterPro" id="IPR011053">
    <property type="entry name" value="Single_hybrid_motif"/>
</dbReference>
<dbReference type="Pfam" id="PF00364">
    <property type="entry name" value="Biotin_lipoyl"/>
    <property type="match status" value="1"/>
</dbReference>